<organism evidence="2 3">
    <name type="scientific">Elliptochloris bilobata</name>
    <dbReference type="NCBI Taxonomy" id="381761"/>
    <lineage>
        <taxon>Eukaryota</taxon>
        <taxon>Viridiplantae</taxon>
        <taxon>Chlorophyta</taxon>
        <taxon>core chlorophytes</taxon>
        <taxon>Trebouxiophyceae</taxon>
        <taxon>Trebouxiophyceae incertae sedis</taxon>
        <taxon>Elliptochloris clade</taxon>
        <taxon>Elliptochloris</taxon>
    </lineage>
</organism>
<dbReference type="Proteomes" id="UP001445335">
    <property type="component" value="Unassembled WGS sequence"/>
</dbReference>
<sequence>MRGPRQASLPAHNRRDSEARKAEPGSAAQGAAWERTAAPQQQRSLLQDTALSALKAVRGSRPVGPAGPRLAGAPLPPLAASPAAPLAAPSGSTAAGALAGAGVDAGGAGLAYAMGLPAGASSSPGGAGPANQALAVAGSGLVGLAGPVNGLPPPALVDQVPGAVASALPAGDQVAGAAGTGAQQGASSGNLAASDAPGDRLAPLPPGDVYLDGGIYQGADMHTSPDGYTLWDDRPPGSLSPAGAPEPTGAHAPADSVDAVYQAVVGGLRPVGFSAARSHALGAPPLSPWGLLLALTPVALLLW</sequence>
<name>A0AAW1RJI7_9CHLO</name>
<evidence type="ECO:0000313" key="2">
    <source>
        <dbReference type="EMBL" id="KAK9833516.1"/>
    </source>
</evidence>
<evidence type="ECO:0000256" key="1">
    <source>
        <dbReference type="SAM" id="MobiDB-lite"/>
    </source>
</evidence>
<feature type="region of interest" description="Disordered" evidence="1">
    <location>
        <begin position="226"/>
        <end position="253"/>
    </location>
</feature>
<evidence type="ECO:0000313" key="3">
    <source>
        <dbReference type="Proteomes" id="UP001445335"/>
    </source>
</evidence>
<gene>
    <name evidence="2" type="ORF">WJX81_000544</name>
</gene>
<dbReference type="AlphaFoldDB" id="A0AAW1RJI7"/>
<feature type="region of interest" description="Disordered" evidence="1">
    <location>
        <begin position="176"/>
        <end position="204"/>
    </location>
</feature>
<proteinExistence type="predicted"/>
<keyword evidence="3" id="KW-1185">Reference proteome</keyword>
<dbReference type="EMBL" id="JALJOU010000035">
    <property type="protein sequence ID" value="KAK9833516.1"/>
    <property type="molecule type" value="Genomic_DNA"/>
</dbReference>
<feature type="compositionally biased region" description="Low complexity" evidence="1">
    <location>
        <begin position="176"/>
        <end position="189"/>
    </location>
</feature>
<comment type="caution">
    <text evidence="2">The sequence shown here is derived from an EMBL/GenBank/DDBJ whole genome shotgun (WGS) entry which is preliminary data.</text>
</comment>
<accession>A0AAW1RJI7</accession>
<protein>
    <submittedName>
        <fullName evidence="2">Uncharacterized protein</fullName>
    </submittedName>
</protein>
<feature type="compositionally biased region" description="Basic and acidic residues" evidence="1">
    <location>
        <begin position="13"/>
        <end position="23"/>
    </location>
</feature>
<feature type="region of interest" description="Disordered" evidence="1">
    <location>
        <begin position="1"/>
        <end position="44"/>
    </location>
</feature>
<reference evidence="2 3" key="1">
    <citation type="journal article" date="2024" name="Nat. Commun.">
        <title>Phylogenomics reveals the evolutionary origins of lichenization in chlorophyte algae.</title>
        <authorList>
            <person name="Puginier C."/>
            <person name="Libourel C."/>
            <person name="Otte J."/>
            <person name="Skaloud P."/>
            <person name="Haon M."/>
            <person name="Grisel S."/>
            <person name="Petersen M."/>
            <person name="Berrin J.G."/>
            <person name="Delaux P.M."/>
            <person name="Dal Grande F."/>
            <person name="Keller J."/>
        </authorList>
    </citation>
    <scope>NUCLEOTIDE SEQUENCE [LARGE SCALE GENOMIC DNA]</scope>
    <source>
        <strain evidence="2 3">SAG 245.80</strain>
    </source>
</reference>